<organism evidence="1 2">
    <name type="scientific">Christensenella hongkongensis</name>
    <dbReference type="NCBI Taxonomy" id="270498"/>
    <lineage>
        <taxon>Bacteria</taxon>
        <taxon>Bacillati</taxon>
        <taxon>Bacillota</taxon>
        <taxon>Clostridia</taxon>
        <taxon>Christensenellales</taxon>
        <taxon>Christensenellaceae</taxon>
        <taxon>Christensenella</taxon>
    </lineage>
</organism>
<comment type="caution">
    <text evidence="1">The sequence shown here is derived from an EMBL/GenBank/DDBJ whole genome shotgun (WGS) entry which is preliminary data.</text>
</comment>
<keyword evidence="2" id="KW-1185">Reference proteome</keyword>
<sequence>MKTPPFYIFKAVCTVKKIKMKNHKKDIDKSGKSVYYLGIK</sequence>
<dbReference type="AlphaFoldDB" id="A0A0M2NKV3"/>
<dbReference type="Proteomes" id="UP000034076">
    <property type="component" value="Unassembled WGS sequence"/>
</dbReference>
<proteinExistence type="predicted"/>
<accession>A0A0M2NKV3</accession>
<gene>
    <name evidence="1" type="ORF">CHK_1642</name>
</gene>
<dbReference type="EMBL" id="LAYJ01000093">
    <property type="protein sequence ID" value="KKI50880.1"/>
    <property type="molecule type" value="Genomic_DNA"/>
</dbReference>
<name>A0A0M2NKV3_9FIRM</name>
<protein>
    <submittedName>
        <fullName evidence="1">Uncharacterized protein</fullName>
    </submittedName>
</protein>
<reference evidence="1 2" key="1">
    <citation type="submission" date="2015-04" db="EMBL/GenBank/DDBJ databases">
        <title>Draft genome sequence of bacteremic isolate Catabacter hongkongensis type strain HKU16T.</title>
        <authorList>
            <person name="Lau S.K."/>
            <person name="Teng J.L."/>
            <person name="Huang Y."/>
            <person name="Curreem S.O."/>
            <person name="Tsui S.K."/>
            <person name="Woo P.C."/>
        </authorList>
    </citation>
    <scope>NUCLEOTIDE SEQUENCE [LARGE SCALE GENOMIC DNA]</scope>
    <source>
        <strain evidence="1 2">HKU16</strain>
    </source>
</reference>
<evidence type="ECO:0000313" key="1">
    <source>
        <dbReference type="EMBL" id="KKI50880.1"/>
    </source>
</evidence>
<evidence type="ECO:0000313" key="2">
    <source>
        <dbReference type="Proteomes" id="UP000034076"/>
    </source>
</evidence>